<dbReference type="InterPro" id="IPR001789">
    <property type="entry name" value="Sig_transdc_resp-reg_receiver"/>
</dbReference>
<feature type="domain" description="Response regulatory" evidence="3">
    <location>
        <begin position="7"/>
        <end position="124"/>
    </location>
</feature>
<dbReference type="InterPro" id="IPR050595">
    <property type="entry name" value="Bact_response_regulator"/>
</dbReference>
<dbReference type="Pfam" id="PF00072">
    <property type="entry name" value="Response_reg"/>
    <property type="match status" value="1"/>
</dbReference>
<evidence type="ECO:0000259" key="3">
    <source>
        <dbReference type="PROSITE" id="PS50110"/>
    </source>
</evidence>
<proteinExistence type="predicted"/>
<reference evidence="4 5" key="1">
    <citation type="journal article" date="2017" name="Int. J. Syst. Evol. Microbiol.">
        <title>Gemmobacter straminiformis sp. nov., isolated from an artificial fountain.</title>
        <authorList>
            <person name="Kang J.Y."/>
            <person name="Kim M.J."/>
            <person name="Chun J."/>
            <person name="Son K.P."/>
            <person name="Jahng K.Y."/>
        </authorList>
    </citation>
    <scope>NUCLEOTIDE SEQUENCE [LARGE SCALE GENOMIC DNA]</scope>
    <source>
        <strain evidence="4 5">CAM-8</strain>
    </source>
</reference>
<evidence type="ECO:0000256" key="1">
    <source>
        <dbReference type="ARBA" id="ARBA00022553"/>
    </source>
</evidence>
<dbReference type="PANTHER" id="PTHR44591:SF3">
    <property type="entry name" value="RESPONSE REGULATORY DOMAIN-CONTAINING PROTEIN"/>
    <property type="match status" value="1"/>
</dbReference>
<dbReference type="Gene3D" id="3.40.50.2300">
    <property type="match status" value="1"/>
</dbReference>
<evidence type="ECO:0000256" key="2">
    <source>
        <dbReference type="PROSITE-ProRule" id="PRU00169"/>
    </source>
</evidence>
<evidence type="ECO:0000313" key="4">
    <source>
        <dbReference type="EMBL" id="MBC2836738.1"/>
    </source>
</evidence>
<dbReference type="SMART" id="SM00448">
    <property type="entry name" value="REC"/>
    <property type="match status" value="1"/>
</dbReference>
<dbReference type="GO" id="GO:0000160">
    <property type="term" value="P:phosphorelay signal transduction system"/>
    <property type="evidence" value="ECO:0007669"/>
    <property type="project" value="InterPro"/>
</dbReference>
<evidence type="ECO:0000313" key="5">
    <source>
        <dbReference type="Proteomes" id="UP000555411"/>
    </source>
</evidence>
<accession>A0A842ICP8</accession>
<keyword evidence="5" id="KW-1185">Reference proteome</keyword>
<dbReference type="PROSITE" id="PS50110">
    <property type="entry name" value="RESPONSE_REGULATORY"/>
    <property type="match status" value="1"/>
</dbReference>
<name>A0A842ICP8_9RHOB</name>
<dbReference type="AlphaFoldDB" id="A0A842ICP8"/>
<dbReference type="PANTHER" id="PTHR44591">
    <property type="entry name" value="STRESS RESPONSE REGULATOR PROTEIN 1"/>
    <property type="match status" value="1"/>
</dbReference>
<dbReference type="InterPro" id="IPR011006">
    <property type="entry name" value="CheY-like_superfamily"/>
</dbReference>
<protein>
    <submittedName>
        <fullName evidence="4">Response regulator</fullName>
    </submittedName>
</protein>
<gene>
    <name evidence="4" type="ORF">H7F16_14560</name>
</gene>
<feature type="modified residue" description="4-aspartylphosphate" evidence="2">
    <location>
        <position position="57"/>
    </location>
</feature>
<dbReference type="SUPFAM" id="SSF52172">
    <property type="entry name" value="CheY-like"/>
    <property type="match status" value="1"/>
</dbReference>
<sequence length="127" mass="13847">MKRSDLKVVVVDDTAVSRGLITQVLDWLNIEGYRTFSDGRAALAGLAAAPANLVISDYYMPEMDGLGLLERVRKSRGLERTGFILVTGRADPAMIAKGRALGLNNLINKPFTKEQMRNCIEAVVGPL</sequence>
<dbReference type="Proteomes" id="UP000555411">
    <property type="component" value="Unassembled WGS sequence"/>
</dbReference>
<dbReference type="RefSeq" id="WP_185798349.1">
    <property type="nucleotide sequence ID" value="NZ_JACLQD010000004.1"/>
</dbReference>
<keyword evidence="1 2" id="KW-0597">Phosphoprotein</keyword>
<dbReference type="EMBL" id="JACLQD010000004">
    <property type="protein sequence ID" value="MBC2836738.1"/>
    <property type="molecule type" value="Genomic_DNA"/>
</dbReference>
<organism evidence="4 5">
    <name type="scientific">Paragemmobacter straminiformis</name>
    <dbReference type="NCBI Taxonomy" id="2045119"/>
    <lineage>
        <taxon>Bacteria</taxon>
        <taxon>Pseudomonadati</taxon>
        <taxon>Pseudomonadota</taxon>
        <taxon>Alphaproteobacteria</taxon>
        <taxon>Rhodobacterales</taxon>
        <taxon>Paracoccaceae</taxon>
        <taxon>Paragemmobacter</taxon>
    </lineage>
</organism>
<comment type="caution">
    <text evidence="4">The sequence shown here is derived from an EMBL/GenBank/DDBJ whole genome shotgun (WGS) entry which is preliminary data.</text>
</comment>